<evidence type="ECO:0000313" key="7">
    <source>
        <dbReference type="Proteomes" id="UP001232725"/>
    </source>
</evidence>
<evidence type="ECO:0000256" key="3">
    <source>
        <dbReference type="SAM" id="Phobius"/>
    </source>
</evidence>
<sequence>MTTPSQVKRRADAQRRKARAHASDSQVPGARHLGLRRGMPLWMKITAGTLSVVLVASLGFAGYWYFRLQGNVSKAPLSASGKEVPVSKPTDRMQILIMGTDTRAGKNGAWGSVDQSGGYGNSDVMMVMDISADNQRVSVLSIPRDLVVSIPQCTDPKTGKVYPAHDNAQVNSAMSEAGPGCSVDTVSKLLGEQIDHFMLADFNAVTELSKQVGGVEVCVNAAIDDPDSGLKLPAGKSMVEGAQALAFLRNRHGVGDGSDISRIKSQQQFLASMARKVRSDGTLTDVPKLLGIADTVTKNLTVDDGLADPQTLITIAQRLAKVDLSKVAFVTVPWEPAVVNPAAWVQPKEPEASQLFKALRDGVDLTNPNGPKPSASASPTPTPTPTGTPTPAGPDQSQAPVTVANGTGVPGRSAELNTFLQAKGFLVQAAIPGDSVDQTIVYYSSQYQGAAKKVAADLGIPLTQLKPSPDILGVQVYVGTDFASGTAYQTVQLPSDIVGQTAAQSTCQTAYTG</sequence>
<accession>A0ABT9ILL6</accession>
<dbReference type="Gene3D" id="3.30.70.2390">
    <property type="match status" value="1"/>
</dbReference>
<keyword evidence="3" id="KW-1133">Transmembrane helix</keyword>
<feature type="region of interest" description="Disordered" evidence="2">
    <location>
        <begin position="1"/>
        <end position="30"/>
    </location>
</feature>
<dbReference type="NCBIfam" id="TIGR00350">
    <property type="entry name" value="lytR_cpsA_psr"/>
    <property type="match status" value="1"/>
</dbReference>
<gene>
    <name evidence="6" type="ORF">Q9R02_02460</name>
</gene>
<dbReference type="RefSeq" id="WP_305995043.1">
    <property type="nucleotide sequence ID" value="NZ_JAVALS010000001.1"/>
</dbReference>
<feature type="compositionally biased region" description="Pro residues" evidence="2">
    <location>
        <begin position="380"/>
        <end position="392"/>
    </location>
</feature>
<dbReference type="EMBL" id="JAVALS010000001">
    <property type="protein sequence ID" value="MDP5226010.1"/>
    <property type="molecule type" value="Genomic_DNA"/>
</dbReference>
<dbReference type="Pfam" id="PF03816">
    <property type="entry name" value="LytR_cpsA_psr"/>
    <property type="match status" value="1"/>
</dbReference>
<name>A0ABT9ILL6_9MICC</name>
<evidence type="ECO:0000259" key="5">
    <source>
        <dbReference type="Pfam" id="PF13399"/>
    </source>
</evidence>
<dbReference type="Gene3D" id="3.40.630.190">
    <property type="entry name" value="LCP protein"/>
    <property type="match status" value="1"/>
</dbReference>
<dbReference type="PANTHER" id="PTHR33392">
    <property type="entry name" value="POLYISOPRENYL-TEICHOIC ACID--PEPTIDOGLYCAN TEICHOIC ACID TRANSFERASE TAGU"/>
    <property type="match status" value="1"/>
</dbReference>
<reference evidence="6 7" key="1">
    <citation type="submission" date="2023-08" db="EMBL/GenBank/DDBJ databases">
        <title>Arthrobacter horti sp. nov., isolated from forest soil.</title>
        <authorList>
            <person name="Park M."/>
        </authorList>
    </citation>
    <scope>NUCLEOTIDE SEQUENCE [LARGE SCALE GENOMIC DNA]</scope>
    <source>
        <strain evidence="6 7">YJM1</strain>
    </source>
</reference>
<feature type="domain" description="LytR/CpsA/Psr regulator C-terminal" evidence="5">
    <location>
        <begin position="399"/>
        <end position="482"/>
    </location>
</feature>
<keyword evidence="3" id="KW-0472">Membrane</keyword>
<dbReference type="InterPro" id="IPR004474">
    <property type="entry name" value="LytR_CpsA_psr"/>
</dbReference>
<comment type="caution">
    <text evidence="6">The sequence shown here is derived from an EMBL/GenBank/DDBJ whole genome shotgun (WGS) entry which is preliminary data.</text>
</comment>
<dbReference type="PANTHER" id="PTHR33392:SF6">
    <property type="entry name" value="POLYISOPRENYL-TEICHOIC ACID--PEPTIDOGLYCAN TEICHOIC ACID TRANSFERASE TAGU"/>
    <property type="match status" value="1"/>
</dbReference>
<dbReference type="InterPro" id="IPR027381">
    <property type="entry name" value="LytR/CpsA/Psr_C"/>
</dbReference>
<keyword evidence="3" id="KW-0812">Transmembrane</keyword>
<evidence type="ECO:0000313" key="6">
    <source>
        <dbReference type="EMBL" id="MDP5226010.1"/>
    </source>
</evidence>
<evidence type="ECO:0000256" key="2">
    <source>
        <dbReference type="SAM" id="MobiDB-lite"/>
    </source>
</evidence>
<evidence type="ECO:0000259" key="4">
    <source>
        <dbReference type="Pfam" id="PF03816"/>
    </source>
</evidence>
<feature type="region of interest" description="Disordered" evidence="2">
    <location>
        <begin position="362"/>
        <end position="408"/>
    </location>
</feature>
<organism evidence="6 7">
    <name type="scientific">Arthrobacter horti</name>
    <dbReference type="NCBI Taxonomy" id="3068273"/>
    <lineage>
        <taxon>Bacteria</taxon>
        <taxon>Bacillati</taxon>
        <taxon>Actinomycetota</taxon>
        <taxon>Actinomycetes</taxon>
        <taxon>Micrococcales</taxon>
        <taxon>Micrococcaceae</taxon>
        <taxon>Arthrobacter</taxon>
    </lineage>
</organism>
<feature type="transmembrane region" description="Helical" evidence="3">
    <location>
        <begin position="41"/>
        <end position="66"/>
    </location>
</feature>
<proteinExistence type="inferred from homology"/>
<dbReference type="Pfam" id="PF13399">
    <property type="entry name" value="LytR_C"/>
    <property type="match status" value="1"/>
</dbReference>
<feature type="domain" description="Cell envelope-related transcriptional attenuator" evidence="4">
    <location>
        <begin position="121"/>
        <end position="278"/>
    </location>
</feature>
<keyword evidence="7" id="KW-1185">Reference proteome</keyword>
<dbReference type="InterPro" id="IPR050922">
    <property type="entry name" value="LytR/CpsA/Psr_CW_biosynth"/>
</dbReference>
<evidence type="ECO:0000256" key="1">
    <source>
        <dbReference type="ARBA" id="ARBA00006068"/>
    </source>
</evidence>
<protein>
    <submittedName>
        <fullName evidence="6">LCP family protein</fullName>
    </submittedName>
</protein>
<comment type="similarity">
    <text evidence="1">Belongs to the LytR/CpsA/Psr (LCP) family.</text>
</comment>
<dbReference type="Proteomes" id="UP001232725">
    <property type="component" value="Unassembled WGS sequence"/>
</dbReference>